<dbReference type="AlphaFoldDB" id="A0A3P7EE53"/>
<keyword evidence="2" id="KW-1185">Reference proteome</keyword>
<name>A0A3P7EE53_WUCBA</name>
<accession>A0A3P7EE53</accession>
<dbReference type="InParanoid" id="A0A3P7EE53"/>
<protein>
    <recommendedName>
        <fullName evidence="3">CC domain-containing protein</fullName>
    </recommendedName>
</protein>
<evidence type="ECO:0000313" key="2">
    <source>
        <dbReference type="Proteomes" id="UP000270924"/>
    </source>
</evidence>
<sequence>MMEYKHYLLPLLCADGNRSVEMLPIGIARKCTLQNPICSIGYSCEASIRPGVMLCCSLIKNRLPYNCPSSKQIPAISGNNNMYCIKPGQTYVCPAG</sequence>
<gene>
    <name evidence="1" type="ORF">WBA_LOCUS7795</name>
</gene>
<evidence type="ECO:0000313" key="1">
    <source>
        <dbReference type="EMBL" id="VDM14409.1"/>
    </source>
</evidence>
<dbReference type="EMBL" id="UYWW01005867">
    <property type="protein sequence ID" value="VDM14409.1"/>
    <property type="molecule type" value="Genomic_DNA"/>
</dbReference>
<reference evidence="1 2" key="1">
    <citation type="submission" date="2018-11" db="EMBL/GenBank/DDBJ databases">
        <authorList>
            <consortium name="Pathogen Informatics"/>
        </authorList>
    </citation>
    <scope>NUCLEOTIDE SEQUENCE [LARGE SCALE GENOMIC DNA]</scope>
</reference>
<dbReference type="Proteomes" id="UP000270924">
    <property type="component" value="Unassembled WGS sequence"/>
</dbReference>
<organism evidence="1 2">
    <name type="scientific">Wuchereria bancrofti</name>
    <dbReference type="NCBI Taxonomy" id="6293"/>
    <lineage>
        <taxon>Eukaryota</taxon>
        <taxon>Metazoa</taxon>
        <taxon>Ecdysozoa</taxon>
        <taxon>Nematoda</taxon>
        <taxon>Chromadorea</taxon>
        <taxon>Rhabditida</taxon>
        <taxon>Spirurina</taxon>
        <taxon>Spiruromorpha</taxon>
        <taxon>Filarioidea</taxon>
        <taxon>Onchocercidae</taxon>
        <taxon>Wuchereria</taxon>
    </lineage>
</organism>
<proteinExistence type="predicted"/>
<evidence type="ECO:0008006" key="3">
    <source>
        <dbReference type="Google" id="ProtNLM"/>
    </source>
</evidence>